<proteinExistence type="predicted"/>
<dbReference type="InterPro" id="IPR036259">
    <property type="entry name" value="MFS_trans_sf"/>
</dbReference>
<keyword evidence="3 6" id="KW-0812">Transmembrane</keyword>
<dbReference type="PANTHER" id="PTHR42718:SF9">
    <property type="entry name" value="MAJOR FACILITATOR SUPERFAMILY MULTIDRUG TRANSPORTER MFSC"/>
    <property type="match status" value="1"/>
</dbReference>
<feature type="transmembrane region" description="Helical" evidence="6">
    <location>
        <begin position="404"/>
        <end position="425"/>
    </location>
</feature>
<dbReference type="GO" id="GO:0022857">
    <property type="term" value="F:transmembrane transporter activity"/>
    <property type="evidence" value="ECO:0007669"/>
    <property type="project" value="InterPro"/>
</dbReference>
<dbReference type="RefSeq" id="WP_173148718.1">
    <property type="nucleotide sequence ID" value="NZ_CP053985.1"/>
</dbReference>
<evidence type="ECO:0000313" key="8">
    <source>
        <dbReference type="EMBL" id="QKH38931.1"/>
    </source>
</evidence>
<protein>
    <submittedName>
        <fullName evidence="8">MFS transporter</fullName>
    </submittedName>
</protein>
<feature type="transmembrane region" description="Helical" evidence="6">
    <location>
        <begin position="279"/>
        <end position="299"/>
    </location>
</feature>
<feature type="transmembrane region" description="Helical" evidence="6">
    <location>
        <begin position="113"/>
        <end position="131"/>
    </location>
</feature>
<gene>
    <name evidence="8" type="ORF">FOC84_29955</name>
</gene>
<dbReference type="KEGG" id="apes:FOC84_29955"/>
<accession>A0A7D4EAQ3</accession>
<keyword evidence="5 6" id="KW-0472">Membrane</keyword>
<evidence type="ECO:0000256" key="3">
    <source>
        <dbReference type="ARBA" id="ARBA00022692"/>
    </source>
</evidence>
<evidence type="ECO:0000256" key="6">
    <source>
        <dbReference type="SAM" id="Phobius"/>
    </source>
</evidence>
<dbReference type="Proteomes" id="UP000500970">
    <property type="component" value="Chromosome"/>
</dbReference>
<dbReference type="InterPro" id="IPR020846">
    <property type="entry name" value="MFS_dom"/>
</dbReference>
<feature type="transmembrane region" description="Helical" evidence="6">
    <location>
        <begin position="492"/>
        <end position="510"/>
    </location>
</feature>
<keyword evidence="9" id="KW-1185">Reference proteome</keyword>
<evidence type="ECO:0000313" key="9">
    <source>
        <dbReference type="Proteomes" id="UP000500970"/>
    </source>
</evidence>
<comment type="subcellular location">
    <subcellularLocation>
        <location evidence="1">Membrane</location>
        <topology evidence="1">Multi-pass membrane protein</topology>
    </subcellularLocation>
</comment>
<reference evidence="8 9" key="1">
    <citation type="submission" date="2020-05" db="EMBL/GenBank/DDBJ databases">
        <title>FDA dAtabase for Regulatory Grade micrObial Sequences (FDA-ARGOS): Supporting development and validation of Infectious Disease Dx tests.</title>
        <authorList>
            <person name="Sproer C."/>
            <person name="Gronow S."/>
            <person name="Severitt S."/>
            <person name="Schroder I."/>
            <person name="Tallon L."/>
            <person name="Sadzewicz L."/>
            <person name="Zhao X."/>
            <person name="Vavikolanu K."/>
            <person name="Mehta A."/>
            <person name="Aluvathingal J."/>
            <person name="Nadendla S."/>
            <person name="Myers T."/>
            <person name="Yan Y."/>
            <person name="Sichtig H."/>
        </authorList>
    </citation>
    <scope>NUCLEOTIDE SEQUENCE [LARGE SCALE GENOMIC DNA]</scope>
    <source>
        <strain evidence="8 9">FDAARGOS_790</strain>
    </source>
</reference>
<feature type="domain" description="Major facilitator superfamily (MFS) profile" evidence="7">
    <location>
        <begin position="18"/>
        <end position="515"/>
    </location>
</feature>
<dbReference type="Gene3D" id="1.20.1250.20">
    <property type="entry name" value="MFS general substrate transporter like domains"/>
    <property type="match status" value="2"/>
</dbReference>
<evidence type="ECO:0000259" key="7">
    <source>
        <dbReference type="PROSITE" id="PS50850"/>
    </source>
</evidence>
<organism evidence="8 9">
    <name type="scientific">Achromobacter pestifer</name>
    <dbReference type="NCBI Taxonomy" id="1353889"/>
    <lineage>
        <taxon>Bacteria</taxon>
        <taxon>Pseudomonadati</taxon>
        <taxon>Pseudomonadota</taxon>
        <taxon>Betaproteobacteria</taxon>
        <taxon>Burkholderiales</taxon>
        <taxon>Alcaligenaceae</taxon>
        <taxon>Achromobacter</taxon>
    </lineage>
</organism>
<feature type="transmembrane region" description="Helical" evidence="6">
    <location>
        <begin position="371"/>
        <end position="392"/>
    </location>
</feature>
<evidence type="ECO:0000256" key="4">
    <source>
        <dbReference type="ARBA" id="ARBA00022989"/>
    </source>
</evidence>
<dbReference type="EMBL" id="CP053985">
    <property type="protein sequence ID" value="QKH38931.1"/>
    <property type="molecule type" value="Genomic_DNA"/>
</dbReference>
<name>A0A7D4EAQ3_9BURK</name>
<dbReference type="SUPFAM" id="SSF103473">
    <property type="entry name" value="MFS general substrate transporter"/>
    <property type="match status" value="1"/>
</dbReference>
<dbReference type="Pfam" id="PF07690">
    <property type="entry name" value="MFS_1"/>
    <property type="match status" value="1"/>
</dbReference>
<keyword evidence="4 6" id="KW-1133">Transmembrane helix</keyword>
<dbReference type="InterPro" id="IPR011701">
    <property type="entry name" value="MFS"/>
</dbReference>
<evidence type="ECO:0000256" key="2">
    <source>
        <dbReference type="ARBA" id="ARBA00022448"/>
    </source>
</evidence>
<keyword evidence="2" id="KW-0813">Transport</keyword>
<feature type="transmembrane region" description="Helical" evidence="6">
    <location>
        <begin position="208"/>
        <end position="225"/>
    </location>
</feature>
<evidence type="ECO:0000256" key="5">
    <source>
        <dbReference type="ARBA" id="ARBA00023136"/>
    </source>
</evidence>
<sequence length="532" mass="56190">MSTALPPAPPPLPGRLYALAVASLGAMIGSTFPLAAILALGDIGGGLSASADATAWLTTIYNVGQIFCLPIVMTSAAAFGRGRSMRWAGLGFALASAAVAMSPNLAWALTMRFAQGFFGGMLPVLMFLLVMTTLPPGRGQVRGLAAFAASTSIGVGLAGWLAAELAAVGGWRMLFWAQTVLGAAYYLLARRALRQDRGDIHYLKVKDWPSYALLSASLSAMVIAISEGERHFWFETWWISACLLMGLVGMGLGAASLLKANRPLLHLNIFRKSTFSWAIVLQIIFRFGTLFAVWIAPQYLMRIHGFRLEQISAMLLPLSLGTMVSLPIAFWLAPRVDQRLVLSASLALFALACLLSGNLSPDWTAQNFAPALLVAGLGQGLFSVATLRFAVYGIGKTDGATCGIIFNYSRVLGLVSGIAVFSHVVNEREKYHSAMLNESVSSLAAETTARLSQSAGGMANWVSDPGATQGAALGRLARSVAGQAYTLSYSDAFLLAAALLTLGAVLVWALPRLPSPLAPPVLPVPSLPSKTA</sequence>
<evidence type="ECO:0000256" key="1">
    <source>
        <dbReference type="ARBA" id="ARBA00004141"/>
    </source>
</evidence>
<feature type="transmembrane region" description="Helical" evidence="6">
    <location>
        <begin position="340"/>
        <end position="359"/>
    </location>
</feature>
<dbReference type="AlphaFoldDB" id="A0A7D4EAQ3"/>
<dbReference type="PANTHER" id="PTHR42718">
    <property type="entry name" value="MAJOR FACILITATOR SUPERFAMILY MULTIDRUG TRANSPORTER MFSC"/>
    <property type="match status" value="1"/>
</dbReference>
<feature type="transmembrane region" description="Helical" evidence="6">
    <location>
        <begin position="311"/>
        <end position="333"/>
    </location>
</feature>
<dbReference type="GO" id="GO:0016020">
    <property type="term" value="C:membrane"/>
    <property type="evidence" value="ECO:0007669"/>
    <property type="project" value="UniProtKB-SubCell"/>
</dbReference>
<feature type="transmembrane region" description="Helical" evidence="6">
    <location>
        <begin position="16"/>
        <end position="40"/>
    </location>
</feature>
<feature type="transmembrane region" description="Helical" evidence="6">
    <location>
        <begin position="169"/>
        <end position="188"/>
    </location>
</feature>
<feature type="transmembrane region" description="Helical" evidence="6">
    <location>
        <begin position="60"/>
        <end position="80"/>
    </location>
</feature>
<feature type="transmembrane region" description="Helical" evidence="6">
    <location>
        <begin position="237"/>
        <end position="258"/>
    </location>
</feature>
<dbReference type="PROSITE" id="PS50850">
    <property type="entry name" value="MFS"/>
    <property type="match status" value="1"/>
</dbReference>
<feature type="transmembrane region" description="Helical" evidence="6">
    <location>
        <begin position="143"/>
        <end position="163"/>
    </location>
</feature>
<feature type="transmembrane region" description="Helical" evidence="6">
    <location>
        <begin position="87"/>
        <end position="107"/>
    </location>
</feature>